<reference evidence="2 3" key="1">
    <citation type="submission" date="2017-09" db="EMBL/GenBank/DDBJ databases">
        <title>Depth-based differentiation of microbial function through sediment-hosted aquifers and enrichment of novel symbionts in the deep terrestrial subsurface.</title>
        <authorList>
            <person name="Probst A.J."/>
            <person name="Ladd B."/>
            <person name="Jarett J.K."/>
            <person name="Geller-Mcgrath D.E."/>
            <person name="Sieber C.M."/>
            <person name="Emerson J.B."/>
            <person name="Anantharaman K."/>
            <person name="Thomas B.C."/>
            <person name="Malmstrom R."/>
            <person name="Stieglmeier M."/>
            <person name="Klingl A."/>
            <person name="Woyke T."/>
            <person name="Ryan C.M."/>
            <person name="Banfield J.F."/>
        </authorList>
    </citation>
    <scope>NUCLEOTIDE SEQUENCE [LARGE SCALE GENOMIC DNA]</scope>
    <source>
        <strain evidence="2">CG11_big_fil_rev_8_21_14_0_20_40_12</strain>
    </source>
</reference>
<protein>
    <submittedName>
        <fullName evidence="2">Transcriptional regulator</fullName>
    </submittedName>
</protein>
<dbReference type="InterPro" id="IPR001387">
    <property type="entry name" value="Cro/C1-type_HTH"/>
</dbReference>
<evidence type="ECO:0000313" key="3">
    <source>
        <dbReference type="Proteomes" id="UP000231371"/>
    </source>
</evidence>
<name>A0A2H0KJ58_9BACT</name>
<dbReference type="PROSITE" id="PS50943">
    <property type="entry name" value="HTH_CROC1"/>
    <property type="match status" value="1"/>
</dbReference>
<dbReference type="AlphaFoldDB" id="A0A2H0KJ58"/>
<gene>
    <name evidence="2" type="ORF">COV89_00695</name>
</gene>
<dbReference type="InterPro" id="IPR010982">
    <property type="entry name" value="Lambda_DNA-bd_dom_sf"/>
</dbReference>
<dbReference type="EMBL" id="PCVI01000011">
    <property type="protein sequence ID" value="PIQ70414.1"/>
    <property type="molecule type" value="Genomic_DNA"/>
</dbReference>
<dbReference type="SUPFAM" id="SSF47413">
    <property type="entry name" value="lambda repressor-like DNA-binding domains"/>
    <property type="match status" value="1"/>
</dbReference>
<organism evidence="2 3">
    <name type="scientific">Candidatus Shapirobacteria bacterium CG11_big_fil_rev_8_21_14_0_20_40_12</name>
    <dbReference type="NCBI Taxonomy" id="1974889"/>
    <lineage>
        <taxon>Bacteria</taxon>
        <taxon>Candidatus Shapironibacteriota</taxon>
    </lineage>
</organism>
<dbReference type="Gene3D" id="1.10.260.40">
    <property type="entry name" value="lambda repressor-like DNA-binding domains"/>
    <property type="match status" value="1"/>
</dbReference>
<evidence type="ECO:0000259" key="1">
    <source>
        <dbReference type="PROSITE" id="PS50943"/>
    </source>
</evidence>
<sequence length="95" mass="11090">MRNKLEYTFRRHLKESLKDPEFKKAWENSQTEYQLACQLIEKRLAKKLSQRALARKIKTSPAVISRLETMTANPSLDLLKRIASGLDLKLSINFK</sequence>
<dbReference type="SMART" id="SM00530">
    <property type="entry name" value="HTH_XRE"/>
    <property type="match status" value="1"/>
</dbReference>
<accession>A0A2H0KJ58</accession>
<dbReference type="Pfam" id="PF01381">
    <property type="entry name" value="HTH_3"/>
    <property type="match status" value="1"/>
</dbReference>
<feature type="domain" description="HTH cro/C1-type" evidence="1">
    <location>
        <begin position="39"/>
        <end position="93"/>
    </location>
</feature>
<evidence type="ECO:0000313" key="2">
    <source>
        <dbReference type="EMBL" id="PIQ70414.1"/>
    </source>
</evidence>
<dbReference type="Proteomes" id="UP000231371">
    <property type="component" value="Unassembled WGS sequence"/>
</dbReference>
<dbReference type="CDD" id="cd00093">
    <property type="entry name" value="HTH_XRE"/>
    <property type="match status" value="1"/>
</dbReference>
<proteinExistence type="predicted"/>
<comment type="caution">
    <text evidence="2">The sequence shown here is derived from an EMBL/GenBank/DDBJ whole genome shotgun (WGS) entry which is preliminary data.</text>
</comment>
<dbReference type="GO" id="GO:0003677">
    <property type="term" value="F:DNA binding"/>
    <property type="evidence" value="ECO:0007669"/>
    <property type="project" value="InterPro"/>
</dbReference>